<evidence type="ECO:0000313" key="13">
    <source>
        <dbReference type="Proteomes" id="UP000549343"/>
    </source>
</evidence>
<dbReference type="EC" id="1.5.5.2" evidence="2"/>
<dbReference type="Proteomes" id="UP000549343">
    <property type="component" value="Unassembled WGS sequence"/>
</dbReference>
<protein>
    <recommendedName>
        <fullName evidence="2">proline dehydrogenase</fullName>
        <ecNumber evidence="2">1.5.5.2</ecNumber>
    </recommendedName>
</protein>
<dbReference type="GO" id="GO:0004657">
    <property type="term" value="F:proline dehydrogenase activity"/>
    <property type="evidence" value="ECO:0007669"/>
    <property type="project" value="UniProtKB-EC"/>
</dbReference>
<keyword evidence="4 10" id="KW-0547">Nucleotide-binding</keyword>
<keyword evidence="5 10" id="KW-0274">FAD</keyword>
<feature type="binding site" evidence="9">
    <location>
        <position position="272"/>
    </location>
    <ligand>
        <name>substrate</name>
    </ligand>
</feature>
<keyword evidence="3" id="KW-0285">Flavoprotein</keyword>
<dbReference type="GO" id="GO:0010133">
    <property type="term" value="P:L-proline catabolic process to L-glutamate"/>
    <property type="evidence" value="ECO:0007669"/>
    <property type="project" value="UniProtKB-UniPathway"/>
</dbReference>
<organism evidence="12 13">
    <name type="scientific">Actinomadura livida</name>
    <dbReference type="NCBI Taxonomy" id="79909"/>
    <lineage>
        <taxon>Bacteria</taxon>
        <taxon>Bacillati</taxon>
        <taxon>Actinomycetota</taxon>
        <taxon>Actinomycetes</taxon>
        <taxon>Streptosporangiales</taxon>
        <taxon>Thermomonosporaceae</taxon>
        <taxon>Actinomadura</taxon>
    </lineage>
</organism>
<evidence type="ECO:0000256" key="9">
    <source>
        <dbReference type="PIRSR" id="PIRSR000196-1"/>
    </source>
</evidence>
<feature type="domain" description="Proline dehydrogenase" evidence="11">
    <location>
        <begin position="32"/>
        <end position="284"/>
    </location>
</feature>
<feature type="binding site" evidence="10">
    <location>
        <position position="147"/>
    </location>
    <ligand>
        <name>FAD</name>
        <dbReference type="ChEBI" id="CHEBI:57692"/>
    </ligand>
</feature>
<feature type="binding site" evidence="10">
    <location>
        <begin position="171"/>
        <end position="173"/>
    </location>
    <ligand>
        <name>FAD</name>
        <dbReference type="ChEBI" id="CHEBI:57692"/>
    </ligand>
</feature>
<dbReference type="PIRSF" id="PIRSF000196">
    <property type="entry name" value="Pro_dehydrog"/>
    <property type="match status" value="1"/>
</dbReference>
<accession>A0A7W7IK50</accession>
<keyword evidence="6 12" id="KW-0560">Oxidoreductase</keyword>
<evidence type="ECO:0000256" key="10">
    <source>
        <dbReference type="PIRSR" id="PIRSR000196-2"/>
    </source>
</evidence>
<dbReference type="Gene3D" id="3.20.20.220">
    <property type="match status" value="1"/>
</dbReference>
<evidence type="ECO:0000313" key="12">
    <source>
        <dbReference type="EMBL" id="MBB4778396.1"/>
    </source>
</evidence>
<gene>
    <name evidence="12" type="ORF">F4557_006814</name>
</gene>
<evidence type="ECO:0000256" key="3">
    <source>
        <dbReference type="ARBA" id="ARBA00022630"/>
    </source>
</evidence>
<dbReference type="InterPro" id="IPR002872">
    <property type="entry name" value="Proline_DH_dom"/>
</dbReference>
<dbReference type="Pfam" id="PF01619">
    <property type="entry name" value="Pro_dh"/>
    <property type="match status" value="1"/>
</dbReference>
<evidence type="ECO:0000256" key="5">
    <source>
        <dbReference type="ARBA" id="ARBA00022827"/>
    </source>
</evidence>
<feature type="binding site" evidence="10">
    <location>
        <position position="185"/>
    </location>
    <ligand>
        <name>FAD</name>
        <dbReference type="ChEBI" id="CHEBI:57692"/>
    </ligand>
</feature>
<dbReference type="InterPro" id="IPR029041">
    <property type="entry name" value="FAD-linked_oxidoreductase-like"/>
</dbReference>
<feature type="binding site" evidence="10">
    <location>
        <position position="119"/>
    </location>
    <ligand>
        <name>FAD</name>
        <dbReference type="ChEBI" id="CHEBI:57692"/>
    </ligand>
</feature>
<dbReference type="SUPFAM" id="SSF51730">
    <property type="entry name" value="FAD-linked oxidoreductase"/>
    <property type="match status" value="1"/>
</dbReference>
<comment type="caution">
    <text evidence="12">The sequence shown here is derived from an EMBL/GenBank/DDBJ whole genome shotgun (WGS) entry which is preliminary data.</text>
</comment>
<feature type="binding site" evidence="9">
    <location>
        <position position="273"/>
    </location>
    <ligand>
        <name>substrate</name>
    </ligand>
</feature>
<comment type="catalytic activity">
    <reaction evidence="8">
        <text>L-proline + a quinone = (S)-1-pyrroline-5-carboxylate + a quinol + H(+)</text>
        <dbReference type="Rhea" id="RHEA:23784"/>
        <dbReference type="ChEBI" id="CHEBI:15378"/>
        <dbReference type="ChEBI" id="CHEBI:17388"/>
        <dbReference type="ChEBI" id="CHEBI:24646"/>
        <dbReference type="ChEBI" id="CHEBI:60039"/>
        <dbReference type="ChEBI" id="CHEBI:132124"/>
        <dbReference type="EC" id="1.5.5.2"/>
    </reaction>
</comment>
<comment type="cofactor">
    <cofactor evidence="10">
        <name>FAD</name>
        <dbReference type="ChEBI" id="CHEBI:57692"/>
    </cofactor>
    <text evidence="10">Binds 1 FAD per subunit.</text>
</comment>
<dbReference type="InterPro" id="IPR015659">
    <property type="entry name" value="Proline_oxidase"/>
</dbReference>
<feature type="binding site" evidence="9">
    <location>
        <position position="84"/>
    </location>
    <ligand>
        <name>substrate</name>
    </ligand>
</feature>
<dbReference type="EMBL" id="JACHMV010000001">
    <property type="protein sequence ID" value="MBB4778396.1"/>
    <property type="molecule type" value="Genomic_DNA"/>
</dbReference>
<evidence type="ECO:0000256" key="7">
    <source>
        <dbReference type="ARBA" id="ARBA00023062"/>
    </source>
</evidence>
<dbReference type="PANTHER" id="PTHR13914">
    <property type="entry name" value="PROLINE OXIDASE"/>
    <property type="match status" value="1"/>
</dbReference>
<sequence length="292" mass="32699">MRRVLETAPFSSDMVRRFIAGETIEDAARVTGELTGEGLLVTLDVLGEDTHGKGRAEENTQHYIELLERIGAAGLGTRAEVSVKLSAMGQTFDEDLALNNAYRICDAARSAGTTVTLDMEEHTTVDSTLRIVHQLRRDFPDVGVVIQAYLRRAEEHCAELAYEGSRVRLCKGAYAAPSAVAFTDKEEVDKSFVRCMKVLMAGRGYPMLATHDPRLIEIAGALAVLHDRDADSFEYQMLYGIRPQEQRRLAAQGAQVRVYVAYGREWYPYFMRRLAERPANLRFFMRSLAGRA</sequence>
<dbReference type="AlphaFoldDB" id="A0A7W7IK50"/>
<dbReference type="UniPathway" id="UPA00261">
    <property type="reaction ID" value="UER00373"/>
</dbReference>
<keyword evidence="7" id="KW-0642">Proline metabolism</keyword>
<dbReference type="InterPro" id="IPR008219">
    <property type="entry name" value="PRODH_bac_arc"/>
</dbReference>
<dbReference type="PANTHER" id="PTHR13914:SF0">
    <property type="entry name" value="PROLINE DEHYDROGENASE 1, MITOCHONDRIAL"/>
    <property type="match status" value="1"/>
</dbReference>
<reference evidence="12 13" key="1">
    <citation type="submission" date="2020-08" db="EMBL/GenBank/DDBJ databases">
        <title>Sequencing the genomes of 1000 actinobacteria strains.</title>
        <authorList>
            <person name="Klenk H.-P."/>
        </authorList>
    </citation>
    <scope>NUCLEOTIDE SEQUENCE [LARGE SCALE GENOMIC DNA]</scope>
    <source>
        <strain evidence="12 13">DSM 44772</strain>
    </source>
</reference>
<evidence type="ECO:0000256" key="8">
    <source>
        <dbReference type="ARBA" id="ARBA00048779"/>
    </source>
</evidence>
<evidence type="ECO:0000256" key="1">
    <source>
        <dbReference type="ARBA" id="ARBA00004739"/>
    </source>
</evidence>
<proteinExistence type="predicted"/>
<comment type="pathway">
    <text evidence="1">Amino-acid degradation; L-proline degradation into L-glutamate; L-glutamate from L-proline: step 1/2.</text>
</comment>
<dbReference type="GO" id="GO:0000166">
    <property type="term" value="F:nucleotide binding"/>
    <property type="evidence" value="ECO:0007669"/>
    <property type="project" value="UniProtKB-KW"/>
</dbReference>
<name>A0A7W7IK50_9ACTN</name>
<evidence type="ECO:0000256" key="6">
    <source>
        <dbReference type="ARBA" id="ARBA00023002"/>
    </source>
</evidence>
<evidence type="ECO:0000259" key="11">
    <source>
        <dbReference type="Pfam" id="PF01619"/>
    </source>
</evidence>
<evidence type="ECO:0000256" key="4">
    <source>
        <dbReference type="ARBA" id="ARBA00022741"/>
    </source>
</evidence>
<feature type="binding site" evidence="10">
    <location>
        <begin position="210"/>
        <end position="211"/>
    </location>
    <ligand>
        <name>FAD</name>
        <dbReference type="ChEBI" id="CHEBI:57692"/>
    </ligand>
</feature>
<evidence type="ECO:0000256" key="2">
    <source>
        <dbReference type="ARBA" id="ARBA00012695"/>
    </source>
</evidence>